<reference evidence="4" key="2">
    <citation type="submission" date="2015-01" db="EMBL/GenBank/DDBJ databases">
        <title>Evolutionary Origins and Diversification of the Mycorrhizal Mutualists.</title>
        <authorList>
            <consortium name="DOE Joint Genome Institute"/>
            <consortium name="Mycorrhizal Genomics Consortium"/>
            <person name="Kohler A."/>
            <person name="Kuo A."/>
            <person name="Nagy L.G."/>
            <person name="Floudas D."/>
            <person name="Copeland A."/>
            <person name="Barry K.W."/>
            <person name="Cichocki N."/>
            <person name="Veneault-Fourrey C."/>
            <person name="LaButti K."/>
            <person name="Lindquist E.A."/>
            <person name="Lipzen A."/>
            <person name="Lundell T."/>
            <person name="Morin E."/>
            <person name="Murat C."/>
            <person name="Riley R."/>
            <person name="Ohm R."/>
            <person name="Sun H."/>
            <person name="Tunlid A."/>
            <person name="Henrissat B."/>
            <person name="Grigoriev I.V."/>
            <person name="Hibbett D.S."/>
            <person name="Martin F."/>
        </authorList>
    </citation>
    <scope>NUCLEOTIDE SEQUENCE [LARGE SCALE GENOMIC DNA]</scope>
    <source>
        <strain evidence="4">F 1598</strain>
    </source>
</reference>
<proteinExistence type="predicted"/>
<dbReference type="Proteomes" id="UP000054166">
    <property type="component" value="Unassembled WGS sequence"/>
</dbReference>
<dbReference type="EMBL" id="KN832980">
    <property type="protein sequence ID" value="KIM86881.1"/>
    <property type="molecule type" value="Genomic_DNA"/>
</dbReference>
<accession>A0A0C3G8A2</accession>
<feature type="compositionally biased region" description="Polar residues" evidence="1">
    <location>
        <begin position="209"/>
        <end position="227"/>
    </location>
</feature>
<feature type="non-terminal residue" evidence="3">
    <location>
        <position position="1"/>
    </location>
</feature>
<dbReference type="HOGENOM" id="CLU_013929_2_2_1"/>
<protein>
    <recommendedName>
        <fullName evidence="2">DDE-1 domain-containing protein</fullName>
    </recommendedName>
</protein>
<evidence type="ECO:0000259" key="2">
    <source>
        <dbReference type="Pfam" id="PF03184"/>
    </source>
</evidence>
<feature type="non-terminal residue" evidence="3">
    <location>
        <position position="227"/>
    </location>
</feature>
<feature type="region of interest" description="Disordered" evidence="1">
    <location>
        <begin position="205"/>
        <end position="227"/>
    </location>
</feature>
<evidence type="ECO:0000256" key="1">
    <source>
        <dbReference type="SAM" id="MobiDB-lite"/>
    </source>
</evidence>
<name>A0A0C3G8A2_PILCF</name>
<dbReference type="InterPro" id="IPR004875">
    <property type="entry name" value="DDE_SF_endonuclease_dom"/>
</dbReference>
<gene>
    <name evidence="3" type="ORF">PILCRDRAFT_41649</name>
</gene>
<sequence>RICGSRGTKTQHKQGGADRENVTAIVTICVDGTTLCPTIIFKGQNFMSKWAENNVSGASLAHSPNGWTDGELGMLWMVKDFDGQTKEKAGGRTWVLLMDGHSSHYTLELLEYARDNNIVILGYPPHCTHVLQGLDVVCFAKMKEEFCKEIRKFKDSHFASVGKGNFAGVFGHAFLRAFMPDSIRAAFEATGVHPFNPDVITEKQMKPSLPTSTRGTFPLTQPSPVRA</sequence>
<evidence type="ECO:0000313" key="3">
    <source>
        <dbReference type="EMBL" id="KIM86881.1"/>
    </source>
</evidence>
<keyword evidence="4" id="KW-1185">Reference proteome</keyword>
<organism evidence="3 4">
    <name type="scientific">Piloderma croceum (strain F 1598)</name>
    <dbReference type="NCBI Taxonomy" id="765440"/>
    <lineage>
        <taxon>Eukaryota</taxon>
        <taxon>Fungi</taxon>
        <taxon>Dikarya</taxon>
        <taxon>Basidiomycota</taxon>
        <taxon>Agaricomycotina</taxon>
        <taxon>Agaricomycetes</taxon>
        <taxon>Agaricomycetidae</taxon>
        <taxon>Atheliales</taxon>
        <taxon>Atheliaceae</taxon>
        <taxon>Piloderma</taxon>
    </lineage>
</organism>
<feature type="domain" description="DDE-1" evidence="2">
    <location>
        <begin position="22"/>
        <end position="149"/>
    </location>
</feature>
<dbReference type="GO" id="GO:0003676">
    <property type="term" value="F:nucleic acid binding"/>
    <property type="evidence" value="ECO:0007669"/>
    <property type="project" value="InterPro"/>
</dbReference>
<dbReference type="InParanoid" id="A0A0C3G8A2"/>
<dbReference type="Pfam" id="PF03184">
    <property type="entry name" value="DDE_1"/>
    <property type="match status" value="1"/>
</dbReference>
<dbReference type="OrthoDB" id="2917041at2759"/>
<reference evidence="3 4" key="1">
    <citation type="submission" date="2014-04" db="EMBL/GenBank/DDBJ databases">
        <authorList>
            <consortium name="DOE Joint Genome Institute"/>
            <person name="Kuo A."/>
            <person name="Tarkka M."/>
            <person name="Buscot F."/>
            <person name="Kohler A."/>
            <person name="Nagy L.G."/>
            <person name="Floudas D."/>
            <person name="Copeland A."/>
            <person name="Barry K.W."/>
            <person name="Cichocki N."/>
            <person name="Veneault-Fourrey C."/>
            <person name="LaButti K."/>
            <person name="Lindquist E.A."/>
            <person name="Lipzen A."/>
            <person name="Lundell T."/>
            <person name="Morin E."/>
            <person name="Murat C."/>
            <person name="Sun H."/>
            <person name="Tunlid A."/>
            <person name="Henrissat B."/>
            <person name="Grigoriev I.V."/>
            <person name="Hibbett D.S."/>
            <person name="Martin F."/>
            <person name="Nordberg H.P."/>
            <person name="Cantor M.N."/>
            <person name="Hua S.X."/>
        </authorList>
    </citation>
    <scope>NUCLEOTIDE SEQUENCE [LARGE SCALE GENOMIC DNA]</scope>
    <source>
        <strain evidence="3 4">F 1598</strain>
    </source>
</reference>
<dbReference type="AlphaFoldDB" id="A0A0C3G8A2"/>
<evidence type="ECO:0000313" key="4">
    <source>
        <dbReference type="Proteomes" id="UP000054166"/>
    </source>
</evidence>